<dbReference type="InterPro" id="IPR030960">
    <property type="entry name" value="DHQS/DOIS_N"/>
</dbReference>
<dbReference type="GO" id="GO:0003856">
    <property type="term" value="F:3-dehydroquinate synthase activity"/>
    <property type="evidence" value="ECO:0007669"/>
    <property type="project" value="UniProtKB-UniRule"/>
</dbReference>
<dbReference type="FunFam" id="3.40.50.1970:FF:000001">
    <property type="entry name" value="3-dehydroquinate synthase"/>
    <property type="match status" value="1"/>
</dbReference>
<feature type="binding site" evidence="18">
    <location>
        <begin position="71"/>
        <end position="76"/>
    </location>
    <ligand>
        <name>NAD(+)</name>
        <dbReference type="ChEBI" id="CHEBI:57540"/>
    </ligand>
</feature>
<evidence type="ECO:0000256" key="14">
    <source>
        <dbReference type="ARBA" id="ARBA00023027"/>
    </source>
</evidence>
<comment type="cofactor">
    <cofactor evidence="18">
        <name>Co(2+)</name>
        <dbReference type="ChEBI" id="CHEBI:48828"/>
    </cofactor>
    <cofactor evidence="18">
        <name>Zn(2+)</name>
        <dbReference type="ChEBI" id="CHEBI:29105"/>
    </cofactor>
    <text evidence="18">Binds 1 divalent metal cation per subunit. Can use either Co(2+) or Zn(2+).</text>
</comment>
<dbReference type="Gene3D" id="1.20.1090.10">
    <property type="entry name" value="Dehydroquinate synthase-like - alpha domain"/>
    <property type="match status" value="1"/>
</dbReference>
<comment type="cofactor">
    <cofactor evidence="2 18">
        <name>NAD(+)</name>
        <dbReference type="ChEBI" id="CHEBI:57540"/>
    </cofactor>
</comment>
<comment type="caution">
    <text evidence="18">Lacks conserved residue(s) required for the propagation of feature annotation.</text>
</comment>
<keyword evidence="12 18" id="KW-0547">Nucleotide-binding</keyword>
<evidence type="ECO:0000256" key="10">
    <source>
        <dbReference type="ARBA" id="ARBA00022605"/>
    </source>
</evidence>
<name>A0A557QXG0_9RHOO</name>
<keyword evidence="13 18" id="KW-0862">Zinc</keyword>
<gene>
    <name evidence="18 21" type="primary">aroB</name>
    <name evidence="21" type="ORF">FHP91_07945</name>
</gene>
<comment type="similarity">
    <text evidence="6 18">Belongs to the sugar phosphate cyclases superfamily. Dehydroquinate synthase family.</text>
</comment>
<keyword evidence="10 18" id="KW-0028">Amino-acid biosynthesis</keyword>
<feature type="domain" description="3-dehydroquinate synthase N-terminal" evidence="19">
    <location>
        <begin position="67"/>
        <end position="179"/>
    </location>
</feature>
<evidence type="ECO:0000256" key="12">
    <source>
        <dbReference type="ARBA" id="ARBA00022741"/>
    </source>
</evidence>
<evidence type="ECO:0000256" key="8">
    <source>
        <dbReference type="ARBA" id="ARBA00017684"/>
    </source>
</evidence>
<dbReference type="FunFam" id="1.20.1090.10:FF:000002">
    <property type="entry name" value="3-dehydroquinate synthase"/>
    <property type="match status" value="1"/>
</dbReference>
<evidence type="ECO:0000256" key="15">
    <source>
        <dbReference type="ARBA" id="ARBA00023141"/>
    </source>
</evidence>
<comment type="catalytic activity">
    <reaction evidence="1 18">
        <text>7-phospho-2-dehydro-3-deoxy-D-arabino-heptonate = 3-dehydroquinate + phosphate</text>
        <dbReference type="Rhea" id="RHEA:21968"/>
        <dbReference type="ChEBI" id="CHEBI:32364"/>
        <dbReference type="ChEBI" id="CHEBI:43474"/>
        <dbReference type="ChEBI" id="CHEBI:58394"/>
        <dbReference type="EC" id="4.2.3.4"/>
    </reaction>
</comment>
<dbReference type="NCBIfam" id="TIGR01357">
    <property type="entry name" value="aroB"/>
    <property type="match status" value="1"/>
</dbReference>
<evidence type="ECO:0000256" key="11">
    <source>
        <dbReference type="ARBA" id="ARBA00022723"/>
    </source>
</evidence>
<feature type="binding site" evidence="18">
    <location>
        <position position="151"/>
    </location>
    <ligand>
        <name>NAD(+)</name>
        <dbReference type="ChEBI" id="CHEBI:57540"/>
    </ligand>
</feature>
<evidence type="ECO:0000259" key="19">
    <source>
        <dbReference type="Pfam" id="PF01761"/>
    </source>
</evidence>
<protein>
    <recommendedName>
        <fullName evidence="8 18">3-dehydroquinate synthase</fullName>
        <shortName evidence="18">DHQS</shortName>
        <ecNumber evidence="7 18">4.2.3.4</ecNumber>
    </recommendedName>
</protein>
<evidence type="ECO:0000256" key="7">
    <source>
        <dbReference type="ARBA" id="ARBA00013031"/>
    </source>
</evidence>
<comment type="function">
    <text evidence="3 18">Catalyzes the conversion of 3-deoxy-D-arabino-heptulosonate 7-phosphate (DAHP) to dehydroquinate (DHQ).</text>
</comment>
<dbReference type="PIRSF" id="PIRSF001455">
    <property type="entry name" value="DHQ_synth"/>
    <property type="match status" value="1"/>
</dbReference>
<dbReference type="HAMAP" id="MF_00110">
    <property type="entry name" value="DHQ_synthase"/>
    <property type="match status" value="1"/>
</dbReference>
<evidence type="ECO:0000259" key="20">
    <source>
        <dbReference type="Pfam" id="PF24621"/>
    </source>
</evidence>
<accession>A0A557QXG0</accession>
<evidence type="ECO:0000256" key="17">
    <source>
        <dbReference type="ARBA" id="ARBA00023285"/>
    </source>
</evidence>
<comment type="pathway">
    <text evidence="5 18">Metabolic intermediate biosynthesis; chorismate biosynthesis; chorismate from D-erythrose 4-phosphate and phosphoenolpyruvate: step 2/7.</text>
</comment>
<evidence type="ECO:0000256" key="18">
    <source>
        <dbReference type="HAMAP-Rule" id="MF_00110"/>
    </source>
</evidence>
<dbReference type="RefSeq" id="WP_144309069.1">
    <property type="nucleotide sequence ID" value="NZ_VMNK01000006.1"/>
</dbReference>
<dbReference type="GO" id="GO:0009423">
    <property type="term" value="P:chorismate biosynthetic process"/>
    <property type="evidence" value="ECO:0007669"/>
    <property type="project" value="UniProtKB-UniRule"/>
</dbReference>
<dbReference type="GO" id="GO:0009073">
    <property type="term" value="P:aromatic amino acid family biosynthetic process"/>
    <property type="evidence" value="ECO:0007669"/>
    <property type="project" value="UniProtKB-KW"/>
</dbReference>
<dbReference type="GO" id="GO:0008652">
    <property type="term" value="P:amino acid biosynthetic process"/>
    <property type="evidence" value="ECO:0007669"/>
    <property type="project" value="UniProtKB-KW"/>
</dbReference>
<dbReference type="OrthoDB" id="9806583at2"/>
<dbReference type="UniPathway" id="UPA00053">
    <property type="reaction ID" value="UER00085"/>
</dbReference>
<dbReference type="EMBL" id="VMNK01000006">
    <property type="protein sequence ID" value="TVO57597.1"/>
    <property type="molecule type" value="Genomic_DNA"/>
</dbReference>
<keyword evidence="17 18" id="KW-0170">Cobalt</keyword>
<dbReference type="PANTHER" id="PTHR43622:SF7">
    <property type="entry name" value="3-DEHYDROQUINATE SYNTHASE, CHLOROPLASTIC"/>
    <property type="match status" value="1"/>
</dbReference>
<comment type="subcellular location">
    <subcellularLocation>
        <location evidence="4 18">Cytoplasm</location>
    </subcellularLocation>
</comment>
<organism evidence="21 22">
    <name type="scientific">Denitromonas halophila</name>
    <dbReference type="NCBI Taxonomy" id="1629404"/>
    <lineage>
        <taxon>Bacteria</taxon>
        <taxon>Pseudomonadati</taxon>
        <taxon>Pseudomonadota</taxon>
        <taxon>Betaproteobacteria</taxon>
        <taxon>Rhodocyclales</taxon>
        <taxon>Zoogloeaceae</taxon>
        <taxon>Denitromonas</taxon>
    </lineage>
</organism>
<evidence type="ECO:0000256" key="1">
    <source>
        <dbReference type="ARBA" id="ARBA00001393"/>
    </source>
</evidence>
<feature type="domain" description="3-dehydroquinate synthase C-terminal" evidence="20">
    <location>
        <begin position="181"/>
        <end position="324"/>
    </location>
</feature>
<dbReference type="PANTHER" id="PTHR43622">
    <property type="entry name" value="3-DEHYDROQUINATE SYNTHASE"/>
    <property type="match status" value="1"/>
</dbReference>
<dbReference type="EC" id="4.2.3.4" evidence="7 18"/>
<dbReference type="InterPro" id="IPR050071">
    <property type="entry name" value="Dehydroquinate_synthase"/>
</dbReference>
<feature type="binding site" evidence="18">
    <location>
        <begin position="129"/>
        <end position="130"/>
    </location>
    <ligand>
        <name>NAD(+)</name>
        <dbReference type="ChEBI" id="CHEBI:57540"/>
    </ligand>
</feature>
<dbReference type="GO" id="GO:0005737">
    <property type="term" value="C:cytoplasm"/>
    <property type="evidence" value="ECO:0007669"/>
    <property type="project" value="UniProtKB-SubCell"/>
</dbReference>
<sequence length="362" mass="38521">MRKLTVALGERSYPILIGEGVLDSADAIAAAVNTPRVAIVTNDVVAPLYLDRLTATLARAGIAYDSVVLPDGEAHKNWQTLNTIFDALLAGHFDRSTTLVALGGGVVGDMAGFAAATYQRGIPFIQIPTTLLSQVDSSVGGKTAINHPLGKNMIGAFHQPQLVLADTAVLNTLPDRELKAGLAEVIKYGLIRDPAFFDWLESHIDKLLGRDPLALAEAIERSCANKSQIVSEDETERGVRALLNLGHTFGHAIEAGMGFGVWLHGEAVGAGMVMAATLSQRQGWLSMQQYERTVALIARAGLPVLGPRLGAARYLELMAHDKKVEAGRLRLVLLRDIGDAEIFSDVPTADIAAAIDACCESA</sequence>
<keyword evidence="11 18" id="KW-0479">Metal-binding</keyword>
<evidence type="ECO:0000256" key="5">
    <source>
        <dbReference type="ARBA" id="ARBA00004661"/>
    </source>
</evidence>
<comment type="caution">
    <text evidence="21">The sequence shown here is derived from an EMBL/GenBank/DDBJ whole genome shotgun (WGS) entry which is preliminary data.</text>
</comment>
<evidence type="ECO:0000256" key="4">
    <source>
        <dbReference type="ARBA" id="ARBA00004496"/>
    </source>
</evidence>
<dbReference type="InterPro" id="IPR016037">
    <property type="entry name" value="DHQ_synth_AroB"/>
</dbReference>
<dbReference type="CDD" id="cd08195">
    <property type="entry name" value="DHQS"/>
    <property type="match status" value="1"/>
</dbReference>
<keyword evidence="16 18" id="KW-0456">Lyase</keyword>
<evidence type="ECO:0000256" key="3">
    <source>
        <dbReference type="ARBA" id="ARBA00003485"/>
    </source>
</evidence>
<feature type="binding site" evidence="18">
    <location>
        <position position="247"/>
    </location>
    <ligand>
        <name>Zn(2+)</name>
        <dbReference type="ChEBI" id="CHEBI:29105"/>
    </ligand>
</feature>
<feature type="binding site" evidence="18">
    <location>
        <position position="142"/>
    </location>
    <ligand>
        <name>NAD(+)</name>
        <dbReference type="ChEBI" id="CHEBI:57540"/>
    </ligand>
</feature>
<dbReference type="InterPro" id="IPR030963">
    <property type="entry name" value="DHQ_synth_fam"/>
</dbReference>
<dbReference type="InterPro" id="IPR056179">
    <property type="entry name" value="DHQS_C"/>
</dbReference>
<proteinExistence type="inferred from homology"/>
<dbReference type="Pfam" id="PF24621">
    <property type="entry name" value="DHQS_C"/>
    <property type="match status" value="1"/>
</dbReference>
<dbReference type="Pfam" id="PF01761">
    <property type="entry name" value="DHQ_synthase"/>
    <property type="match status" value="1"/>
</dbReference>
<evidence type="ECO:0000256" key="2">
    <source>
        <dbReference type="ARBA" id="ARBA00001911"/>
    </source>
</evidence>
<reference evidence="21 22" key="1">
    <citation type="submission" date="2019-07" db="EMBL/GenBank/DDBJ databases">
        <title>The pathways for chlorine oxyanion respiration interact through the shared metabolite chlorate.</title>
        <authorList>
            <person name="Barnum T.P."/>
            <person name="Cheng Y."/>
            <person name="Hill K.A."/>
            <person name="Lucas L.N."/>
            <person name="Carlson H.K."/>
            <person name="Coates J.D."/>
        </authorList>
    </citation>
    <scope>NUCLEOTIDE SEQUENCE [LARGE SCALE GENOMIC DNA]</scope>
    <source>
        <strain evidence="21 22">SFB-3</strain>
    </source>
</reference>
<feature type="binding site" evidence="18">
    <location>
        <position position="264"/>
    </location>
    <ligand>
        <name>Zn(2+)</name>
        <dbReference type="ChEBI" id="CHEBI:29105"/>
    </ligand>
</feature>
<keyword evidence="9 18" id="KW-0963">Cytoplasm</keyword>
<dbReference type="GO" id="GO:0000166">
    <property type="term" value="F:nucleotide binding"/>
    <property type="evidence" value="ECO:0007669"/>
    <property type="project" value="UniProtKB-KW"/>
</dbReference>
<dbReference type="SUPFAM" id="SSF56796">
    <property type="entry name" value="Dehydroquinate synthase-like"/>
    <property type="match status" value="1"/>
</dbReference>
<keyword evidence="22" id="KW-1185">Reference proteome</keyword>
<evidence type="ECO:0000256" key="9">
    <source>
        <dbReference type="ARBA" id="ARBA00022490"/>
    </source>
</evidence>
<evidence type="ECO:0000256" key="13">
    <source>
        <dbReference type="ARBA" id="ARBA00022833"/>
    </source>
</evidence>
<dbReference type="Gene3D" id="3.40.50.1970">
    <property type="match status" value="1"/>
</dbReference>
<keyword evidence="15 18" id="KW-0057">Aromatic amino acid biosynthesis</keyword>
<dbReference type="Proteomes" id="UP000319502">
    <property type="component" value="Unassembled WGS sequence"/>
</dbReference>
<feature type="binding site" evidence="18">
    <location>
        <position position="184"/>
    </location>
    <ligand>
        <name>Zn(2+)</name>
        <dbReference type="ChEBI" id="CHEBI:29105"/>
    </ligand>
</feature>
<evidence type="ECO:0000313" key="21">
    <source>
        <dbReference type="EMBL" id="TVO57597.1"/>
    </source>
</evidence>
<feature type="binding site" evidence="18">
    <location>
        <begin position="105"/>
        <end position="109"/>
    </location>
    <ligand>
        <name>NAD(+)</name>
        <dbReference type="ChEBI" id="CHEBI:57540"/>
    </ligand>
</feature>
<keyword evidence="14 18" id="KW-0520">NAD</keyword>
<evidence type="ECO:0000313" key="22">
    <source>
        <dbReference type="Proteomes" id="UP000319502"/>
    </source>
</evidence>
<dbReference type="AlphaFoldDB" id="A0A557QXG0"/>
<evidence type="ECO:0000256" key="16">
    <source>
        <dbReference type="ARBA" id="ARBA00023239"/>
    </source>
</evidence>
<dbReference type="GO" id="GO:0046872">
    <property type="term" value="F:metal ion binding"/>
    <property type="evidence" value="ECO:0007669"/>
    <property type="project" value="UniProtKB-KW"/>
</dbReference>
<evidence type="ECO:0000256" key="6">
    <source>
        <dbReference type="ARBA" id="ARBA00005412"/>
    </source>
</evidence>